<proteinExistence type="predicted"/>
<dbReference type="HOGENOM" id="CLU_696180_0_0_0"/>
<dbReference type="InParanoid" id="Q01YK9"/>
<feature type="compositionally biased region" description="Gly residues" evidence="1">
    <location>
        <begin position="47"/>
        <end position="62"/>
    </location>
</feature>
<dbReference type="KEGG" id="sus:Acid_4294"/>
<dbReference type="STRING" id="234267.Acid_4294"/>
<sequence length="396" mass="40051">MKLEVGFPGDAGDGAGEHAAFGESDGGGRGGGEDGLGHAGFEAAGEQSGGGGGDFAIKGGHGATAKDGGGEGSDRPLGGGQGLEHGSEQFARGANGKAGGHHRLARRSVAKDGNGAHVAAQHFERGAGEPADGVLVAEAGAQHERAFADHTFLHGDFGREGLGGEHIVGNLASAGGQANGSAADGEDGAEMFPFRAGGERAGAEQQGVLPAGDLAARAAPAGAKHLALERRAGGGGDHIEAGARYLADADLEFTADVPRAGEQGFEAGEAEYLAHHVRGVGDLKASLGLRELLVVAHQHLNAGGAEIAEFREVQTDVFVALLDGGIELVCHLLGPETIEASHQVHLQSSGHHVVTDFHSFSYSSTFRISQRGKGESMLTLDTQGFPGRVALSSRFG</sequence>
<dbReference type="EMBL" id="CP000473">
    <property type="protein sequence ID" value="ABJ85256.1"/>
    <property type="molecule type" value="Genomic_DNA"/>
</dbReference>
<reference evidence="2" key="1">
    <citation type="submission" date="2006-10" db="EMBL/GenBank/DDBJ databases">
        <title>Complete sequence of Solibacter usitatus Ellin6076.</title>
        <authorList>
            <consortium name="US DOE Joint Genome Institute"/>
            <person name="Copeland A."/>
            <person name="Lucas S."/>
            <person name="Lapidus A."/>
            <person name="Barry K."/>
            <person name="Detter J.C."/>
            <person name="Glavina del Rio T."/>
            <person name="Hammon N."/>
            <person name="Israni S."/>
            <person name="Dalin E."/>
            <person name="Tice H."/>
            <person name="Pitluck S."/>
            <person name="Thompson L.S."/>
            <person name="Brettin T."/>
            <person name="Bruce D."/>
            <person name="Han C."/>
            <person name="Tapia R."/>
            <person name="Gilna P."/>
            <person name="Schmutz J."/>
            <person name="Larimer F."/>
            <person name="Land M."/>
            <person name="Hauser L."/>
            <person name="Kyrpides N."/>
            <person name="Mikhailova N."/>
            <person name="Janssen P.H."/>
            <person name="Kuske C.R."/>
            <person name="Richardson P."/>
        </authorList>
    </citation>
    <scope>NUCLEOTIDE SEQUENCE</scope>
    <source>
        <strain evidence="2">Ellin6076</strain>
    </source>
</reference>
<name>Q01YK9_SOLUE</name>
<keyword evidence="2" id="KW-0378">Hydrolase</keyword>
<protein>
    <submittedName>
        <fullName evidence="2">Dihydroorotase</fullName>
        <ecNumber evidence="2">3.5.2.3</ecNumber>
    </submittedName>
</protein>
<dbReference type="EC" id="3.5.2.3" evidence="2"/>
<accession>Q01YK9</accession>
<dbReference type="AlphaFoldDB" id="Q01YK9"/>
<gene>
    <name evidence="2" type="ordered locus">Acid_4294</name>
</gene>
<feature type="region of interest" description="Disordered" evidence="1">
    <location>
        <begin position="1"/>
        <end position="103"/>
    </location>
</feature>
<evidence type="ECO:0000256" key="1">
    <source>
        <dbReference type="SAM" id="MobiDB-lite"/>
    </source>
</evidence>
<organism evidence="2">
    <name type="scientific">Solibacter usitatus (strain Ellin6076)</name>
    <dbReference type="NCBI Taxonomy" id="234267"/>
    <lineage>
        <taxon>Bacteria</taxon>
        <taxon>Pseudomonadati</taxon>
        <taxon>Acidobacteriota</taxon>
        <taxon>Terriglobia</taxon>
        <taxon>Bryobacterales</taxon>
        <taxon>Solibacteraceae</taxon>
        <taxon>Candidatus Solibacter</taxon>
    </lineage>
</organism>
<dbReference type="GO" id="GO:0004151">
    <property type="term" value="F:dihydroorotase activity"/>
    <property type="evidence" value="ECO:0007669"/>
    <property type="project" value="UniProtKB-EC"/>
</dbReference>
<evidence type="ECO:0000313" key="2">
    <source>
        <dbReference type="EMBL" id="ABJ85256.1"/>
    </source>
</evidence>